<gene>
    <name evidence="2" type="ORF">FB388_0781</name>
</gene>
<feature type="transmembrane region" description="Helical" evidence="1">
    <location>
        <begin position="21"/>
        <end position="42"/>
    </location>
</feature>
<reference evidence="2 3" key="1">
    <citation type="submission" date="2019-06" db="EMBL/GenBank/DDBJ databases">
        <title>Sequencing the genomes of 1000 actinobacteria strains.</title>
        <authorList>
            <person name="Klenk H.-P."/>
        </authorList>
    </citation>
    <scope>NUCLEOTIDE SEQUENCE [LARGE SCALE GENOMIC DNA]</scope>
    <source>
        <strain evidence="2 3">DSM 45511</strain>
    </source>
</reference>
<evidence type="ECO:0000256" key="1">
    <source>
        <dbReference type="SAM" id="Phobius"/>
    </source>
</evidence>
<protein>
    <recommendedName>
        <fullName evidence="4">DUF1345 domain-containing protein</fullName>
    </recommendedName>
</protein>
<dbReference type="Proteomes" id="UP000319818">
    <property type="component" value="Unassembled WGS sequence"/>
</dbReference>
<dbReference type="AlphaFoldDB" id="A0A543GBI4"/>
<keyword evidence="3" id="KW-1185">Reference proteome</keyword>
<feature type="transmembrane region" description="Helical" evidence="1">
    <location>
        <begin position="202"/>
        <end position="221"/>
    </location>
</feature>
<keyword evidence="1" id="KW-0472">Membrane</keyword>
<comment type="caution">
    <text evidence="2">The sequence shown here is derived from an EMBL/GenBank/DDBJ whole genome shotgun (WGS) entry which is preliminary data.</text>
</comment>
<evidence type="ECO:0000313" key="3">
    <source>
        <dbReference type="Proteomes" id="UP000319818"/>
    </source>
</evidence>
<feature type="transmembrane region" description="Helical" evidence="1">
    <location>
        <begin position="74"/>
        <end position="93"/>
    </location>
</feature>
<evidence type="ECO:0008006" key="4">
    <source>
        <dbReference type="Google" id="ProtNLM"/>
    </source>
</evidence>
<dbReference type="EMBL" id="VFPH01000001">
    <property type="protein sequence ID" value="TQM43435.1"/>
    <property type="molecule type" value="Genomic_DNA"/>
</dbReference>
<organism evidence="2 3">
    <name type="scientific">Pseudonocardia cypriaca</name>
    <dbReference type="NCBI Taxonomy" id="882449"/>
    <lineage>
        <taxon>Bacteria</taxon>
        <taxon>Bacillati</taxon>
        <taxon>Actinomycetota</taxon>
        <taxon>Actinomycetes</taxon>
        <taxon>Pseudonocardiales</taxon>
        <taxon>Pseudonocardiaceae</taxon>
        <taxon>Pseudonocardia</taxon>
    </lineage>
</organism>
<dbReference type="RefSeq" id="WP_211361752.1">
    <property type="nucleotide sequence ID" value="NZ_VFPH01000001.1"/>
</dbReference>
<feature type="transmembrane region" description="Helical" evidence="1">
    <location>
        <begin position="48"/>
        <end position="67"/>
    </location>
</feature>
<proteinExistence type="predicted"/>
<evidence type="ECO:0000313" key="2">
    <source>
        <dbReference type="EMBL" id="TQM43435.1"/>
    </source>
</evidence>
<keyword evidence="1" id="KW-0812">Transmembrane</keyword>
<keyword evidence="1" id="KW-1133">Transmembrane helix</keyword>
<feature type="transmembrane region" description="Helical" evidence="1">
    <location>
        <begin position="113"/>
        <end position="133"/>
    </location>
</feature>
<sequence>MNRIGPELVPAWARPTPGEHRWPAALAVAVAIGLQLLVPARMVPDARFVLPALELAVLVGLMVVNPFRVDRESTILRTGSLGLTGLVALANGWSVVLLVDELLTGQPATPGELLGAGGAIWLNNVIVFGLVYWELDRGGPAARAVAAHDRPDFLFPQMQIPEIAGRDWEPRYVDYAYLSFTNATAFSPTDVLPLSRWAKLTMAVQAGVSLVVVVLVVARAINALS</sequence>
<name>A0A543GBI4_9PSEU</name>
<accession>A0A543GBI4</accession>